<reference evidence="1 2" key="1">
    <citation type="submission" date="2023-04" db="EMBL/GenBank/DDBJ databases">
        <title>Genome Sequence of Selenomonas sputigena ATCC 33150.</title>
        <authorList>
            <person name="Miller D.P."/>
            <person name="Anvari S."/>
            <person name="Polson S.W."/>
            <person name="Macdonald M."/>
            <person name="Mcdowell J.V."/>
        </authorList>
    </citation>
    <scope>NUCLEOTIDE SEQUENCE [LARGE SCALE GENOMIC DNA]</scope>
    <source>
        <strain evidence="1 2">ATCC 33150</strain>
    </source>
</reference>
<dbReference type="Proteomes" id="UP001559623">
    <property type="component" value="Unassembled WGS sequence"/>
</dbReference>
<keyword evidence="2" id="KW-1185">Reference proteome</keyword>
<accession>A0ABV3X677</accession>
<dbReference type="RefSeq" id="WP_368847436.1">
    <property type="nucleotide sequence ID" value="NZ_CP194411.1"/>
</dbReference>
<evidence type="ECO:0000313" key="1">
    <source>
        <dbReference type="EMBL" id="MEX5285711.1"/>
    </source>
</evidence>
<proteinExistence type="predicted"/>
<name>A0ABV3X677_9FIRM</name>
<organism evidence="1 2">
    <name type="scientific">Selenomonas sputigena</name>
    <dbReference type="NCBI Taxonomy" id="69823"/>
    <lineage>
        <taxon>Bacteria</taxon>
        <taxon>Bacillati</taxon>
        <taxon>Bacillota</taxon>
        <taxon>Negativicutes</taxon>
        <taxon>Selenomonadales</taxon>
        <taxon>Selenomonadaceae</taxon>
        <taxon>Selenomonas</taxon>
    </lineage>
</organism>
<gene>
    <name evidence="1" type="ORF">QCO44_08710</name>
</gene>
<sequence length="90" mass="10047">MRVGFSVACSFYCRRKASACFYFIAVFIKDSVDPFDEHVLQIGFLRSWKPSFCRVMGGAADGKDDERHGGEQQAAHDFLPGSFIVTASLF</sequence>
<comment type="caution">
    <text evidence="1">The sequence shown here is derived from an EMBL/GenBank/DDBJ whole genome shotgun (WGS) entry which is preliminary data.</text>
</comment>
<protein>
    <recommendedName>
        <fullName evidence="3">Secreted protein</fullName>
    </recommendedName>
</protein>
<dbReference type="EMBL" id="JARVLH010000005">
    <property type="protein sequence ID" value="MEX5285711.1"/>
    <property type="molecule type" value="Genomic_DNA"/>
</dbReference>
<evidence type="ECO:0008006" key="3">
    <source>
        <dbReference type="Google" id="ProtNLM"/>
    </source>
</evidence>
<evidence type="ECO:0000313" key="2">
    <source>
        <dbReference type="Proteomes" id="UP001559623"/>
    </source>
</evidence>